<comment type="caution">
    <text evidence="4">The sequence shown here is derived from an EMBL/GenBank/DDBJ whole genome shotgun (WGS) entry which is preliminary data.</text>
</comment>
<reference evidence="4" key="2">
    <citation type="submission" date="2020-05" db="EMBL/GenBank/DDBJ databases">
        <authorList>
            <person name="Kim H.-S."/>
            <person name="Proctor R.H."/>
            <person name="Brown D.W."/>
        </authorList>
    </citation>
    <scope>NUCLEOTIDE SEQUENCE</scope>
    <source>
        <strain evidence="4">NRRL 20472</strain>
    </source>
</reference>
<protein>
    <recommendedName>
        <fullName evidence="6">Cystathionine gamma-synthase</fullName>
    </recommendedName>
</protein>
<dbReference type="GO" id="GO:0016846">
    <property type="term" value="F:carbon-sulfur lyase activity"/>
    <property type="evidence" value="ECO:0007669"/>
    <property type="project" value="TreeGrafter"/>
</dbReference>
<dbReference type="InterPro" id="IPR015422">
    <property type="entry name" value="PyrdxlP-dep_Trfase_small"/>
</dbReference>
<dbReference type="Proteomes" id="UP000622797">
    <property type="component" value="Unassembled WGS sequence"/>
</dbReference>
<dbReference type="GO" id="GO:0019346">
    <property type="term" value="P:transsulfuration"/>
    <property type="evidence" value="ECO:0007669"/>
    <property type="project" value="InterPro"/>
</dbReference>
<evidence type="ECO:0000256" key="3">
    <source>
        <dbReference type="RuleBase" id="RU362118"/>
    </source>
</evidence>
<dbReference type="GO" id="GO:0030170">
    <property type="term" value="F:pyridoxal phosphate binding"/>
    <property type="evidence" value="ECO:0007669"/>
    <property type="project" value="InterPro"/>
</dbReference>
<evidence type="ECO:0008006" key="6">
    <source>
        <dbReference type="Google" id="ProtNLM"/>
    </source>
</evidence>
<dbReference type="GO" id="GO:0005737">
    <property type="term" value="C:cytoplasm"/>
    <property type="evidence" value="ECO:0007669"/>
    <property type="project" value="TreeGrafter"/>
</dbReference>
<keyword evidence="5" id="KW-1185">Reference proteome</keyword>
<dbReference type="Pfam" id="PF01053">
    <property type="entry name" value="Cys_Met_Meta_PP"/>
    <property type="match status" value="1"/>
</dbReference>
<organism evidence="4 5">
    <name type="scientific">Fusarium sarcochroum</name>
    <dbReference type="NCBI Taxonomy" id="1208366"/>
    <lineage>
        <taxon>Eukaryota</taxon>
        <taxon>Fungi</taxon>
        <taxon>Dikarya</taxon>
        <taxon>Ascomycota</taxon>
        <taxon>Pezizomycotina</taxon>
        <taxon>Sordariomycetes</taxon>
        <taxon>Hypocreomycetidae</taxon>
        <taxon>Hypocreales</taxon>
        <taxon>Nectriaceae</taxon>
        <taxon>Fusarium</taxon>
        <taxon>Fusarium lateritium species complex</taxon>
    </lineage>
</organism>
<sequence length="172" mass="18864">MGPHTISQVAVSSIKKNNNNESGNFVLTAEALNKALHNFHFSTQAVHADDLVSPQQAIAPALHSAVNYRYARDLDNLKGQRGLATEEIPGGHSPVFSTWLKTAEHAKRLSSKLYVFQHATSLGGVESLCEWRAMSSQGEDQSMLRVSVRVEDLQDIKADFTQAFKALLTESS</sequence>
<dbReference type="Gene3D" id="3.90.1150.10">
    <property type="entry name" value="Aspartate Aminotransferase, domain 1"/>
    <property type="match status" value="1"/>
</dbReference>
<evidence type="ECO:0000256" key="2">
    <source>
        <dbReference type="ARBA" id="ARBA00022898"/>
    </source>
</evidence>
<keyword evidence="2 3" id="KW-0663">Pyridoxal phosphate</keyword>
<dbReference type="SUPFAM" id="SSF53383">
    <property type="entry name" value="PLP-dependent transferases"/>
    <property type="match status" value="1"/>
</dbReference>
<dbReference type="EMBL" id="JABEXW010000440">
    <property type="protein sequence ID" value="KAF4963929.1"/>
    <property type="molecule type" value="Genomic_DNA"/>
</dbReference>
<dbReference type="PANTHER" id="PTHR11808">
    <property type="entry name" value="TRANS-SULFURATION ENZYME FAMILY MEMBER"/>
    <property type="match status" value="1"/>
</dbReference>
<evidence type="ECO:0000313" key="5">
    <source>
        <dbReference type="Proteomes" id="UP000622797"/>
    </source>
</evidence>
<name>A0A8H4TU29_9HYPO</name>
<dbReference type="InterPro" id="IPR000277">
    <property type="entry name" value="Cys/Met-Metab_PyrdxlP-dep_enz"/>
</dbReference>
<gene>
    <name evidence="4" type="ORF">FSARC_8101</name>
</gene>
<evidence type="ECO:0000313" key="4">
    <source>
        <dbReference type="EMBL" id="KAF4963929.1"/>
    </source>
</evidence>
<dbReference type="InterPro" id="IPR015424">
    <property type="entry name" value="PyrdxlP-dep_Trfase"/>
</dbReference>
<proteinExistence type="inferred from homology"/>
<dbReference type="AlphaFoldDB" id="A0A8H4TU29"/>
<evidence type="ECO:0000256" key="1">
    <source>
        <dbReference type="ARBA" id="ARBA00001933"/>
    </source>
</evidence>
<comment type="cofactor">
    <cofactor evidence="1 3">
        <name>pyridoxal 5'-phosphate</name>
        <dbReference type="ChEBI" id="CHEBI:597326"/>
    </cofactor>
</comment>
<dbReference type="PANTHER" id="PTHR11808:SF35">
    <property type="entry name" value="CYSTATHIONINE GAMMA-SYNTHASE (AFU_ORTHOLOGUE AFUA_7G01590)"/>
    <property type="match status" value="1"/>
</dbReference>
<dbReference type="OrthoDB" id="3512640at2759"/>
<accession>A0A8H4TU29</accession>
<reference evidence="4" key="1">
    <citation type="journal article" date="2020" name="BMC Genomics">
        <title>Correction to: Identification and distribution of gene clusters required for synthesis of sphingolipid metabolism inhibitors in diverse species of the filamentous fungus Fusarium.</title>
        <authorList>
            <person name="Kim H.S."/>
            <person name="Lohmar J.M."/>
            <person name="Busman M."/>
            <person name="Brown D.W."/>
            <person name="Naumann T.A."/>
            <person name="Divon H.H."/>
            <person name="Lysoe E."/>
            <person name="Uhlig S."/>
            <person name="Proctor R.H."/>
        </authorList>
    </citation>
    <scope>NUCLEOTIDE SEQUENCE</scope>
    <source>
        <strain evidence="4">NRRL 20472</strain>
    </source>
</reference>
<comment type="similarity">
    <text evidence="3">Belongs to the trans-sulfuration enzymes family.</text>
</comment>